<keyword evidence="1" id="KW-1133">Transmembrane helix</keyword>
<keyword evidence="1" id="KW-0812">Transmembrane</keyword>
<dbReference type="InterPro" id="IPR005055">
    <property type="entry name" value="A10/PebIII"/>
</dbReference>
<reference evidence="2" key="2">
    <citation type="submission" date="2020-05" db="UniProtKB">
        <authorList>
            <consortium name="EnsemblMetazoa"/>
        </authorList>
    </citation>
    <scope>IDENTIFICATION</scope>
    <source>
        <strain evidence="2">USDA</strain>
    </source>
</reference>
<protein>
    <submittedName>
        <fullName evidence="2">Uncharacterized protein</fullName>
    </submittedName>
</protein>
<name>A0A1I8PXA2_STOCA</name>
<dbReference type="AlphaFoldDB" id="A0A1I8PXA2"/>
<reference evidence="3" key="1">
    <citation type="submission" date="2015-05" db="EMBL/GenBank/DDBJ databases">
        <authorList>
            <person name="Wilson R.K."/>
            <person name="Warren W.C."/>
            <person name="Olafson P."/>
        </authorList>
    </citation>
    <scope>NUCLEOTIDE SEQUENCE [LARGE SCALE GENOMIC DNA]</scope>
    <source>
        <strain evidence="3">USDA</strain>
    </source>
</reference>
<organism evidence="2 3">
    <name type="scientific">Stomoxys calcitrans</name>
    <name type="common">Stable fly</name>
    <name type="synonym">Conops calcitrans</name>
    <dbReference type="NCBI Taxonomy" id="35570"/>
    <lineage>
        <taxon>Eukaryota</taxon>
        <taxon>Metazoa</taxon>
        <taxon>Ecdysozoa</taxon>
        <taxon>Arthropoda</taxon>
        <taxon>Hexapoda</taxon>
        <taxon>Insecta</taxon>
        <taxon>Pterygota</taxon>
        <taxon>Neoptera</taxon>
        <taxon>Endopterygota</taxon>
        <taxon>Diptera</taxon>
        <taxon>Brachycera</taxon>
        <taxon>Muscomorpha</taxon>
        <taxon>Muscoidea</taxon>
        <taxon>Muscidae</taxon>
        <taxon>Stomoxys</taxon>
    </lineage>
</organism>
<evidence type="ECO:0000313" key="3">
    <source>
        <dbReference type="Proteomes" id="UP000095300"/>
    </source>
</evidence>
<dbReference type="OrthoDB" id="6344725at2759"/>
<dbReference type="EnsemblMetazoa" id="SCAU011975-RD">
    <property type="protein sequence ID" value="SCAU011975-PD"/>
    <property type="gene ID" value="SCAU011975"/>
</dbReference>
<dbReference type="Gene3D" id="1.10.2080.10">
    <property type="entry name" value="Insect odorant-binding protein A10/Ejaculatory bulb-specific protein 3"/>
    <property type="match status" value="1"/>
</dbReference>
<dbReference type="EnsemblMetazoa" id="SCAU011975-RC">
    <property type="protein sequence ID" value="SCAU011975-PC"/>
    <property type="gene ID" value="SCAU011975"/>
</dbReference>
<dbReference type="PANTHER" id="PTHR11257">
    <property type="entry name" value="CHEMOSENSORY PROTEIN-RELATED"/>
    <property type="match status" value="1"/>
</dbReference>
<dbReference type="VEuPathDB" id="VectorBase:SCAU011975"/>
<proteinExistence type="predicted"/>
<feature type="transmembrane region" description="Helical" evidence="1">
    <location>
        <begin position="27"/>
        <end position="46"/>
    </location>
</feature>
<dbReference type="Proteomes" id="UP000095300">
    <property type="component" value="Unassembled WGS sequence"/>
</dbReference>
<accession>A0A1I8PXA2</accession>
<keyword evidence="1" id="KW-0472">Membrane</keyword>
<keyword evidence="3" id="KW-1185">Reference proteome</keyword>
<gene>
    <name evidence="2" type="primary">106085413</name>
</gene>
<dbReference type="SUPFAM" id="SSF100910">
    <property type="entry name" value="Chemosensory protein Csp2"/>
    <property type="match status" value="1"/>
</dbReference>
<dbReference type="PANTHER" id="PTHR11257:SF12">
    <property type="entry name" value="EJACULATORY BULB-SPECIFIC PROTEIN 3-RELATED"/>
    <property type="match status" value="1"/>
</dbReference>
<evidence type="ECO:0000313" key="2">
    <source>
        <dbReference type="EnsemblMetazoa" id="SCAU011975-PD"/>
    </source>
</evidence>
<evidence type="ECO:0000256" key="1">
    <source>
        <dbReference type="SAM" id="Phobius"/>
    </source>
</evidence>
<dbReference type="Pfam" id="PF03392">
    <property type="entry name" value="OS-D"/>
    <property type="match status" value="1"/>
</dbReference>
<sequence>MQNVYLSQLEEQISTIMNSRKLQPHTFIMKLFWLAAIVTIALVVNVSAEEKYTTKYDNINIDEILNSERLFKNYHNCLVDKGSCTPDVRELKKDLPDALQTECSKCSDVQKKTADKVIKFIRENKKDEWKELIEKYDPEHKYEKRYEANHSQN</sequence>
<dbReference type="InterPro" id="IPR036682">
    <property type="entry name" value="OS_D_A10/PebIII_sf"/>
</dbReference>